<evidence type="ECO:0000313" key="4">
    <source>
        <dbReference type="Proteomes" id="UP000515591"/>
    </source>
</evidence>
<organism evidence="2 3">
    <name type="scientific">Metapseudomonas otitidis</name>
    <dbReference type="NCBI Taxonomy" id="319939"/>
    <lineage>
        <taxon>Bacteria</taxon>
        <taxon>Pseudomonadati</taxon>
        <taxon>Pseudomonadota</taxon>
        <taxon>Gammaproteobacteria</taxon>
        <taxon>Pseudomonadales</taxon>
        <taxon>Pseudomonadaceae</taxon>
        <taxon>Metapseudomonas</taxon>
    </lineage>
</organism>
<accession>A0A679G8I9</accession>
<reference evidence="2 3" key="2">
    <citation type="journal article" date="2020" name="Microbiol. Resour. Announc.">
        <title>Complete genome sequence of Pseudomonas otitidis strain MrB4, isolated from Lake Biwa in Japan.</title>
        <authorList>
            <person name="Miyazaki K."/>
            <person name="Hase E."/>
            <person name="Maruya T."/>
        </authorList>
    </citation>
    <scope>NUCLEOTIDE SEQUENCE [LARGE SCALE GENOMIC DNA]</scope>
    <source>
        <strain evidence="2 3">MrB4</strain>
    </source>
</reference>
<protein>
    <submittedName>
        <fullName evidence="2">Uncharacterized protein</fullName>
    </submittedName>
</protein>
<gene>
    <name evidence="2" type="ORF">PtoMrB4_08130</name>
    <name evidence="1" type="ORF">WP8S17C03_07750</name>
</gene>
<name>A0A679G8I9_9GAMM</name>
<proteinExistence type="predicted"/>
<dbReference type="AlphaFoldDB" id="A0A679G8I9"/>
<reference evidence="1 4" key="1">
    <citation type="submission" date="2019-12" db="EMBL/GenBank/DDBJ databases">
        <title>complete genome sequences of Pseudomonas otitidis str. WP8-S17-CRE-03 isolated from wastewater treatment plant effluent.</title>
        <authorList>
            <person name="Sekizuka T."/>
            <person name="Itokawa K."/>
            <person name="Yatsu K."/>
            <person name="Inamine Y."/>
            <person name="Kuroda M."/>
        </authorList>
    </citation>
    <scope>NUCLEOTIDE SEQUENCE [LARGE SCALE GENOMIC DNA]</scope>
    <source>
        <strain evidence="1 4">WP8-S17-CRE-03</strain>
    </source>
</reference>
<dbReference type="KEGG" id="poj:PtoMrB4_08130"/>
<evidence type="ECO:0000313" key="1">
    <source>
        <dbReference type="EMBL" id="BBT14726.1"/>
    </source>
</evidence>
<evidence type="ECO:0000313" key="2">
    <source>
        <dbReference type="EMBL" id="BCA26836.1"/>
    </source>
</evidence>
<dbReference type="EMBL" id="AP022213">
    <property type="protein sequence ID" value="BBT14726.1"/>
    <property type="molecule type" value="Genomic_DNA"/>
</dbReference>
<dbReference type="Proteomes" id="UP000501237">
    <property type="component" value="Chromosome"/>
</dbReference>
<sequence>MSHRPSTSLIAAPALAVAGVRVAAATGYFYGYWFSHGLT</sequence>
<dbReference type="EMBL" id="AP022642">
    <property type="protein sequence ID" value="BCA26836.1"/>
    <property type="molecule type" value="Genomic_DNA"/>
</dbReference>
<evidence type="ECO:0000313" key="3">
    <source>
        <dbReference type="Proteomes" id="UP000501237"/>
    </source>
</evidence>
<dbReference type="Proteomes" id="UP000515591">
    <property type="component" value="Chromosome"/>
</dbReference>